<feature type="transmembrane region" description="Helical" evidence="1">
    <location>
        <begin position="41"/>
        <end position="64"/>
    </location>
</feature>
<keyword evidence="1" id="KW-1133">Transmembrane helix</keyword>
<protein>
    <submittedName>
        <fullName evidence="2">Uncharacterized protein</fullName>
    </submittedName>
</protein>
<evidence type="ECO:0000313" key="3">
    <source>
        <dbReference type="Proteomes" id="UP000253303"/>
    </source>
</evidence>
<reference evidence="2 3" key="1">
    <citation type="submission" date="2018-06" db="EMBL/GenBank/DDBJ databases">
        <title>Sphaerisporangium craniellae sp. nov., isolated from a marine sponge in the South China Sea.</title>
        <authorList>
            <person name="Li L."/>
        </authorList>
    </citation>
    <scope>NUCLEOTIDE SEQUENCE [LARGE SCALE GENOMIC DNA]</scope>
    <source>
        <strain evidence="2 3">LHW63015</strain>
    </source>
</reference>
<comment type="caution">
    <text evidence="2">The sequence shown here is derived from an EMBL/GenBank/DDBJ whole genome shotgun (WGS) entry which is preliminary data.</text>
</comment>
<dbReference type="AlphaFoldDB" id="A0A366M6X1"/>
<dbReference type="Proteomes" id="UP000253303">
    <property type="component" value="Unassembled WGS sequence"/>
</dbReference>
<name>A0A366M6X1_9ACTN</name>
<proteinExistence type="predicted"/>
<gene>
    <name evidence="2" type="ORF">DP939_02355</name>
</gene>
<dbReference type="RefSeq" id="WP_113978323.1">
    <property type="nucleotide sequence ID" value="NZ_QMEY01000001.1"/>
</dbReference>
<keyword evidence="1" id="KW-0812">Transmembrane</keyword>
<sequence>MIALIVLGALVVYAAGFMATARVMAAVDRRAHMEPDEGLITLVAAGWPIFAPVCLVLLIGRLLYRLATRDAGIPRAERRRRQLAERQSEIADLERWHAAFDHREDG</sequence>
<keyword evidence="3" id="KW-1185">Reference proteome</keyword>
<keyword evidence="1" id="KW-0472">Membrane</keyword>
<evidence type="ECO:0000256" key="1">
    <source>
        <dbReference type="SAM" id="Phobius"/>
    </source>
</evidence>
<organism evidence="2 3">
    <name type="scientific">Spongiactinospora rosea</name>
    <dbReference type="NCBI Taxonomy" id="2248750"/>
    <lineage>
        <taxon>Bacteria</taxon>
        <taxon>Bacillati</taxon>
        <taxon>Actinomycetota</taxon>
        <taxon>Actinomycetes</taxon>
        <taxon>Streptosporangiales</taxon>
        <taxon>Streptosporangiaceae</taxon>
        <taxon>Spongiactinospora</taxon>
    </lineage>
</organism>
<evidence type="ECO:0000313" key="2">
    <source>
        <dbReference type="EMBL" id="RBQ21573.1"/>
    </source>
</evidence>
<accession>A0A366M6X1</accession>
<dbReference type="EMBL" id="QMEY01000001">
    <property type="protein sequence ID" value="RBQ21573.1"/>
    <property type="molecule type" value="Genomic_DNA"/>
</dbReference>